<gene>
    <name evidence="4" type="ORF">MCUN1_000733</name>
</gene>
<keyword evidence="2" id="KW-0378">Hydrolase</keyword>
<comment type="similarity">
    <text evidence="1">Belongs to the thioesterase PaaI family.</text>
</comment>
<dbReference type="CDD" id="cd03443">
    <property type="entry name" value="PaaI_thioesterase"/>
    <property type="match status" value="1"/>
</dbReference>
<organism evidence="4 5">
    <name type="scientific">Malassezia cuniculi</name>
    <dbReference type="NCBI Taxonomy" id="948313"/>
    <lineage>
        <taxon>Eukaryota</taxon>
        <taxon>Fungi</taxon>
        <taxon>Dikarya</taxon>
        <taxon>Basidiomycota</taxon>
        <taxon>Ustilaginomycotina</taxon>
        <taxon>Malasseziomycetes</taxon>
        <taxon>Malasseziales</taxon>
        <taxon>Malasseziaceae</taxon>
        <taxon>Malassezia</taxon>
    </lineage>
</organism>
<keyword evidence="5" id="KW-1185">Reference proteome</keyword>
<dbReference type="Pfam" id="PF03061">
    <property type="entry name" value="4HBT"/>
    <property type="match status" value="1"/>
</dbReference>
<evidence type="ECO:0000259" key="3">
    <source>
        <dbReference type="Pfam" id="PF03061"/>
    </source>
</evidence>
<dbReference type="SUPFAM" id="SSF54637">
    <property type="entry name" value="Thioesterase/thiol ester dehydrase-isomerase"/>
    <property type="match status" value="1"/>
</dbReference>
<protein>
    <recommendedName>
        <fullName evidence="3">Thioesterase domain-containing protein</fullName>
    </recommendedName>
</protein>
<dbReference type="InterPro" id="IPR029069">
    <property type="entry name" value="HotDog_dom_sf"/>
</dbReference>
<evidence type="ECO:0000256" key="1">
    <source>
        <dbReference type="ARBA" id="ARBA00008324"/>
    </source>
</evidence>
<dbReference type="GO" id="GO:0047617">
    <property type="term" value="F:fatty acyl-CoA hydrolase activity"/>
    <property type="evidence" value="ECO:0007669"/>
    <property type="project" value="InterPro"/>
</dbReference>
<dbReference type="AlphaFoldDB" id="A0AAF0EW81"/>
<reference evidence="4" key="1">
    <citation type="submission" date="2023-03" db="EMBL/GenBank/DDBJ databases">
        <title>Mating type loci evolution in Malassezia.</title>
        <authorList>
            <person name="Coelho M.A."/>
        </authorList>
    </citation>
    <scope>NUCLEOTIDE SEQUENCE</scope>
    <source>
        <strain evidence="4">CBS 11721</strain>
    </source>
</reference>
<dbReference type="Proteomes" id="UP001219933">
    <property type="component" value="Chromosome 1"/>
</dbReference>
<dbReference type="InterPro" id="IPR006683">
    <property type="entry name" value="Thioestr_dom"/>
</dbReference>
<feature type="domain" description="Thioesterase" evidence="3">
    <location>
        <begin position="80"/>
        <end position="163"/>
    </location>
</feature>
<sequence length="183" mass="20271">MLQSVDEAKVMIETLIEYVISCDNWERRLLEGTEVFVSHIERDGVVGGSGDRAANERPERAQHSVVRFRLRALPYMGNQFGAVHGGYSAGLIDVLSSLVIALHTSGEPGEPWSTLGVTNNLSINYMLPTTIMQWIEFEVRALRVGRAQALTAIDIYELDGREGKRTRLTISATHAKTDVSSKI</sequence>
<evidence type="ECO:0000313" key="5">
    <source>
        <dbReference type="Proteomes" id="UP001219933"/>
    </source>
</evidence>
<dbReference type="PANTHER" id="PTHR21660">
    <property type="entry name" value="THIOESTERASE SUPERFAMILY MEMBER-RELATED"/>
    <property type="match status" value="1"/>
</dbReference>
<evidence type="ECO:0000313" key="4">
    <source>
        <dbReference type="EMBL" id="WFD33907.1"/>
    </source>
</evidence>
<accession>A0AAF0EW81</accession>
<evidence type="ECO:0000256" key="2">
    <source>
        <dbReference type="ARBA" id="ARBA00022801"/>
    </source>
</evidence>
<dbReference type="Gene3D" id="3.10.129.10">
    <property type="entry name" value="Hotdog Thioesterase"/>
    <property type="match status" value="1"/>
</dbReference>
<dbReference type="PANTHER" id="PTHR21660:SF1">
    <property type="entry name" value="ACYL-COENZYME A THIOESTERASE 13"/>
    <property type="match status" value="1"/>
</dbReference>
<proteinExistence type="inferred from homology"/>
<dbReference type="EMBL" id="CP119877">
    <property type="protein sequence ID" value="WFD33907.1"/>
    <property type="molecule type" value="Genomic_DNA"/>
</dbReference>
<dbReference type="InterPro" id="IPR039298">
    <property type="entry name" value="ACOT13"/>
</dbReference>
<name>A0AAF0EW81_9BASI</name>